<feature type="region of interest" description="Disordered" evidence="2">
    <location>
        <begin position="334"/>
        <end position="375"/>
    </location>
</feature>
<sequence length="1066" mass="123839">MSNLTLGILSVEILKSKGLQKIENSTKQNVAIKNPIIKIDYVSGTKVSTTAEGQGDEFEWNCKLSFEAIKNKTSFFMQCFNNNTEDSYNLLGETRIPLIMAIENENFKQWYPIYLKERNRQKCKFVCRGEILLDIKFFSLEKIKNDNLDISELLSDDSVQKSESQDPLSFSKLICLKASKSFDSKRLPMVTNNNTSIQPPMIIPRSVTNVSYCDNEINEFKKEEEDYNNRVLYEDMEDENSKDNESCFDEKYNNSYYIHPSKSREDIGNKSFSYSVYLNNKQNRQPLTKSLKVIQRSNSINNAKLERNKSIHKNTLPTYNNEEKRLYYRNNSLPRKTISKEKSSIPIQNLSSPSSSSEYNTSSTLKHRKASSSNESNISTILINSTNTNSPLPLSTVYNNNISFNRNNNSIPRSYHITRNTYNNKRPSDYNISSNQNNDTSFSIMTSSEQDDIVSDMNISQIQSLNQENSNISINDMTSKEKAFLRKMNTKYKKNMIIIDDKDIQSDILLTDTTSILASEEYSSPNKRSKNFFKNIFHIKGSKKTSKMEKKKNKTKPTLKKEKSIESTDDTMTDIVITTIISKSPSNTTKRNLKRKESKISSRGLKREISNISTKILRKKESSISNSIVRNNDYSINNSIVRRKRSSISNNIVGRNDNIINKSIVRRKESNNIVGRNDNIINKSIVRRKESSISNNTLKRKKSNSINENNLIKVNTTMENNKEKKGIQKNKYYQPFTDITNTMKEPQPKNNIQKNVGIKASNIIIPSIKDTTEQNSYNENNSLMTSDSSSTLNKIIEPYLYLNTPDKVEIHQNSNTDKMEESKLNLKLEKIQIDPILEKENRTNNSFYPSTSTPDFPKNNDGINAKNIQYVQSNRQINNSCIAVSSEPFSEKAVKNRQKKRKASEIMDVNTFKDVRKNRKEKEKENENDINRNEYFEKQYLQNDENNQIQNLINSSLYSNEPKLSAYNKMTEMQFQEYSKQMNQKLQYQQLSQRISLSFNHYCQYQDLLKQINEHRQSYEQLEKIKKQLYLQQQDQIRIQNELHSQQQHNLQVYLNLFSLENKKKN</sequence>
<proteinExistence type="predicted"/>
<keyword evidence="5" id="KW-1185">Reference proteome</keyword>
<accession>A0A1Y1VGI5</accession>
<dbReference type="Gene3D" id="2.60.40.150">
    <property type="entry name" value="C2 domain"/>
    <property type="match status" value="1"/>
</dbReference>
<keyword evidence="1" id="KW-0175">Coiled coil</keyword>
<dbReference type="InterPro" id="IPR035892">
    <property type="entry name" value="C2_domain_sf"/>
</dbReference>
<feature type="compositionally biased region" description="Basic residues" evidence="2">
    <location>
        <begin position="543"/>
        <end position="558"/>
    </location>
</feature>
<evidence type="ECO:0000313" key="4">
    <source>
        <dbReference type="EMBL" id="ORX55838.1"/>
    </source>
</evidence>
<dbReference type="PROSITE" id="PS50004">
    <property type="entry name" value="C2"/>
    <property type="match status" value="1"/>
</dbReference>
<feature type="coiled-coil region" evidence="1">
    <location>
        <begin position="1005"/>
        <end position="1032"/>
    </location>
</feature>
<evidence type="ECO:0000256" key="1">
    <source>
        <dbReference type="SAM" id="Coils"/>
    </source>
</evidence>
<reference evidence="4 5" key="2">
    <citation type="submission" date="2016-08" db="EMBL/GenBank/DDBJ databases">
        <title>Pervasive Adenine N6-methylation of Active Genes in Fungi.</title>
        <authorList>
            <consortium name="DOE Joint Genome Institute"/>
            <person name="Mondo S.J."/>
            <person name="Dannebaum R.O."/>
            <person name="Kuo R.C."/>
            <person name="Labutti K."/>
            <person name="Haridas S."/>
            <person name="Kuo A."/>
            <person name="Salamov A."/>
            <person name="Ahrendt S.R."/>
            <person name="Lipzen A."/>
            <person name="Sullivan W."/>
            <person name="Andreopoulos W.B."/>
            <person name="Clum A."/>
            <person name="Lindquist E."/>
            <person name="Daum C."/>
            <person name="Ramamoorthy G.K."/>
            <person name="Gryganskyi A."/>
            <person name="Culley D."/>
            <person name="Magnuson J.K."/>
            <person name="James T.Y."/>
            <person name="O'Malley M.A."/>
            <person name="Stajich J.E."/>
            <person name="Spatafora J.W."/>
            <person name="Visel A."/>
            <person name="Grigoriev I.V."/>
        </authorList>
    </citation>
    <scope>NUCLEOTIDE SEQUENCE [LARGE SCALE GENOMIC DNA]</scope>
    <source>
        <strain evidence="5">finn</strain>
    </source>
</reference>
<evidence type="ECO:0000256" key="2">
    <source>
        <dbReference type="SAM" id="MobiDB-lite"/>
    </source>
</evidence>
<comment type="caution">
    <text evidence="4">The sequence shown here is derived from an EMBL/GenBank/DDBJ whole genome shotgun (WGS) entry which is preliminary data.</text>
</comment>
<gene>
    <name evidence="4" type="ORF">BCR36DRAFT_346112</name>
</gene>
<evidence type="ECO:0000313" key="5">
    <source>
        <dbReference type="Proteomes" id="UP000193719"/>
    </source>
</evidence>
<dbReference type="SUPFAM" id="SSF49562">
    <property type="entry name" value="C2 domain (Calcium/lipid-binding domain, CaLB)"/>
    <property type="match status" value="1"/>
</dbReference>
<feature type="domain" description="C2" evidence="3">
    <location>
        <begin position="1"/>
        <end position="111"/>
    </location>
</feature>
<dbReference type="EMBL" id="MCFH01000008">
    <property type="protein sequence ID" value="ORX55838.1"/>
    <property type="molecule type" value="Genomic_DNA"/>
</dbReference>
<feature type="region of interest" description="Disordered" evidence="2">
    <location>
        <begin position="543"/>
        <end position="565"/>
    </location>
</feature>
<dbReference type="InterPro" id="IPR000008">
    <property type="entry name" value="C2_dom"/>
</dbReference>
<dbReference type="AlphaFoldDB" id="A0A1Y1VGI5"/>
<dbReference type="Pfam" id="PF00168">
    <property type="entry name" value="C2"/>
    <property type="match status" value="1"/>
</dbReference>
<name>A0A1Y1VGI5_9FUNG</name>
<organism evidence="4 5">
    <name type="scientific">Piromyces finnis</name>
    <dbReference type="NCBI Taxonomy" id="1754191"/>
    <lineage>
        <taxon>Eukaryota</taxon>
        <taxon>Fungi</taxon>
        <taxon>Fungi incertae sedis</taxon>
        <taxon>Chytridiomycota</taxon>
        <taxon>Chytridiomycota incertae sedis</taxon>
        <taxon>Neocallimastigomycetes</taxon>
        <taxon>Neocallimastigales</taxon>
        <taxon>Neocallimastigaceae</taxon>
        <taxon>Piromyces</taxon>
    </lineage>
</organism>
<dbReference type="Proteomes" id="UP000193719">
    <property type="component" value="Unassembled WGS sequence"/>
</dbReference>
<dbReference type="OrthoDB" id="10611505at2759"/>
<evidence type="ECO:0000259" key="3">
    <source>
        <dbReference type="PROSITE" id="PS50004"/>
    </source>
</evidence>
<feature type="compositionally biased region" description="Low complexity" evidence="2">
    <location>
        <begin position="344"/>
        <end position="364"/>
    </location>
</feature>
<reference evidence="4 5" key="1">
    <citation type="submission" date="2016-08" db="EMBL/GenBank/DDBJ databases">
        <title>Genomes of anaerobic fungi encode conserved fungal cellulosomes for biomass hydrolysis.</title>
        <authorList>
            <consortium name="DOE Joint Genome Institute"/>
            <person name="Haitjema C.H."/>
            <person name="Gilmore S.P."/>
            <person name="Henske J.K."/>
            <person name="Solomon K.V."/>
            <person name="De Groot R."/>
            <person name="Kuo A."/>
            <person name="Mondo S.J."/>
            <person name="Salamov A.A."/>
            <person name="Labutti K."/>
            <person name="Zhao Z."/>
            <person name="Chiniquy J."/>
            <person name="Barry K."/>
            <person name="Brewer H.M."/>
            <person name="Purvine S.O."/>
            <person name="Wright A.T."/>
            <person name="Boxma B."/>
            <person name="Van Alen T."/>
            <person name="Hackstein J.H."/>
            <person name="Baker S.E."/>
            <person name="Grigoriev I.V."/>
            <person name="O'Malley M.A."/>
        </authorList>
    </citation>
    <scope>NUCLEOTIDE SEQUENCE [LARGE SCALE GENOMIC DNA]</scope>
    <source>
        <strain evidence="5">finn</strain>
    </source>
</reference>
<protein>
    <recommendedName>
        <fullName evidence="3">C2 domain-containing protein</fullName>
    </recommendedName>
</protein>